<dbReference type="Gene3D" id="3.40.50.2020">
    <property type="match status" value="1"/>
</dbReference>
<dbReference type="STRING" id="1509407.A0A0L1IVN4"/>
<dbReference type="InterPro" id="IPR036412">
    <property type="entry name" value="HAD-like_sf"/>
</dbReference>
<accession>A0A0L1IVN4</accession>
<dbReference type="InterPro" id="IPR000836">
    <property type="entry name" value="PRTase_dom"/>
</dbReference>
<evidence type="ECO:0000313" key="3">
    <source>
        <dbReference type="Proteomes" id="UP000037505"/>
    </source>
</evidence>
<dbReference type="SUPFAM" id="SSF52540">
    <property type="entry name" value="P-loop containing nucleoside triphosphate hydrolases"/>
    <property type="match status" value="1"/>
</dbReference>
<dbReference type="InterPro" id="IPR029057">
    <property type="entry name" value="PRTase-like"/>
</dbReference>
<dbReference type="InterPro" id="IPR023214">
    <property type="entry name" value="HAD_sf"/>
</dbReference>
<dbReference type="PANTHER" id="PTHR43344">
    <property type="entry name" value="PHOSPHOSERINE PHOSPHATASE"/>
    <property type="match status" value="1"/>
</dbReference>
<dbReference type="Pfam" id="PF13207">
    <property type="entry name" value="AAA_17"/>
    <property type="match status" value="1"/>
</dbReference>
<dbReference type="SUPFAM" id="SSF53271">
    <property type="entry name" value="PRTase-like"/>
    <property type="match status" value="1"/>
</dbReference>
<sequence length="644" mass="71918">MALGEDHFMYFEGSEEIDKLVCGGITSFKQLDDKARKVFRELAISCIRQNCLAYDKTGVVTGHLMFWDEGNKSGSAVYIQSDLDTYTHIIYLDVPPEEIVKRRLVDPGRDRSHVSVAHVRRWMEAEKQMLRDLCYRNNILFCSVSPDMIPKGVENLLHDFSKHDERHNLSNALSTLDSIPAIQSGTLKRMIVLDADGTLTSQDTGALFWKIFSPLLGYADGDWSKTPARIVFESPLGYSYNAFRQVTLLHEERLRDNQYDFVCREVASSVTMDEEFVTLLRRIAEQNHVAAVVVTGGLALIWKYVLEMQGLLDKVSVIGGGRISDGFVVTPEVKEALVDHLKNRYGLVVWAFGDSPLDLKMLCKADKAFVVVGDEATRSQSMDRALKQAIETGGLKAEQCLRPCFVTPRLNKEILPEVKLLDPTFVDSLLSDGTKLNVISAEKLNPEAVKILMTPMRNANVQGPRLREAHGDVGWYLAKTFLPTLIGVEQIDIPHPQGHNTTGYQLRREDKILIVALMRGGEPMAFGVNDACQRAMFVHAKQPSDLPDDLLKDTVAIILVDSVVNSGATILSFLEHIRSIKKDAPVVVLTGVIQEECASRGRLTPALTKHRNVQFITLRISKNKYKGTGATDTGNRLFNTLHLP</sequence>
<comment type="caution">
    <text evidence="2">The sequence shown here is derived from an EMBL/GenBank/DDBJ whole genome shotgun (WGS) entry which is preliminary data.</text>
</comment>
<dbReference type="CDD" id="cd06223">
    <property type="entry name" value="PRTases_typeI"/>
    <property type="match status" value="1"/>
</dbReference>
<dbReference type="AlphaFoldDB" id="A0A0L1IVN4"/>
<dbReference type="InterPro" id="IPR050582">
    <property type="entry name" value="HAD-like_SerB"/>
</dbReference>
<dbReference type="PANTHER" id="PTHR43344:SF20">
    <property type="entry name" value="URACIL PHOSPHORIBOSYLTRANSFERASE"/>
    <property type="match status" value="1"/>
</dbReference>
<dbReference type="InterPro" id="IPR027417">
    <property type="entry name" value="P-loop_NTPase"/>
</dbReference>
<dbReference type="SUPFAM" id="SSF56784">
    <property type="entry name" value="HAD-like"/>
    <property type="match status" value="1"/>
</dbReference>
<dbReference type="EMBL" id="JNOM01000256">
    <property type="protein sequence ID" value="KNG83631.1"/>
    <property type="molecule type" value="Genomic_DNA"/>
</dbReference>
<dbReference type="Gene3D" id="3.40.50.1000">
    <property type="entry name" value="HAD superfamily/HAD-like"/>
    <property type="match status" value="1"/>
</dbReference>
<dbReference type="GO" id="GO:0005737">
    <property type="term" value="C:cytoplasm"/>
    <property type="evidence" value="ECO:0007669"/>
    <property type="project" value="TreeGrafter"/>
</dbReference>
<proteinExistence type="predicted"/>
<dbReference type="GO" id="GO:0006564">
    <property type="term" value="P:L-serine biosynthetic process"/>
    <property type="evidence" value="ECO:0007669"/>
    <property type="project" value="TreeGrafter"/>
</dbReference>
<dbReference type="Pfam" id="PF14681">
    <property type="entry name" value="UPRTase"/>
    <property type="match status" value="1"/>
</dbReference>
<dbReference type="GO" id="GO:0036424">
    <property type="term" value="F:L-phosphoserine phosphatase activity"/>
    <property type="evidence" value="ECO:0007669"/>
    <property type="project" value="TreeGrafter"/>
</dbReference>
<name>A0A0L1IVN4_ASPN3</name>
<dbReference type="GO" id="GO:0000287">
    <property type="term" value="F:magnesium ion binding"/>
    <property type="evidence" value="ECO:0007669"/>
    <property type="project" value="TreeGrafter"/>
</dbReference>
<evidence type="ECO:0000313" key="2">
    <source>
        <dbReference type="EMBL" id="KNG83631.1"/>
    </source>
</evidence>
<gene>
    <name evidence="2" type="ORF">ANOM_007199</name>
</gene>
<dbReference type="Gene3D" id="3.40.50.300">
    <property type="entry name" value="P-loop containing nucleotide triphosphate hydrolases"/>
    <property type="match status" value="1"/>
</dbReference>
<dbReference type="RefSeq" id="XP_015404554.1">
    <property type="nucleotide sequence ID" value="XM_015552455.1"/>
</dbReference>
<reference evidence="2 3" key="1">
    <citation type="submission" date="2014-06" db="EMBL/GenBank/DDBJ databases">
        <title>The Genome of the Aflatoxigenic Filamentous Fungus Aspergillus nomius.</title>
        <authorList>
            <person name="Moore M.G."/>
            <person name="Shannon B.M."/>
            <person name="Brian M.M."/>
        </authorList>
    </citation>
    <scope>NUCLEOTIDE SEQUENCE [LARGE SCALE GENOMIC DNA]</scope>
    <source>
        <strain evidence="2 3">NRRL 13137</strain>
    </source>
</reference>
<evidence type="ECO:0000259" key="1">
    <source>
        <dbReference type="Pfam" id="PF14681"/>
    </source>
</evidence>
<dbReference type="GeneID" id="26809003"/>
<protein>
    <recommendedName>
        <fullName evidence="1">Phosphoribosyltransferase domain-containing protein</fullName>
    </recommendedName>
</protein>
<feature type="domain" description="Phosphoribosyltransferase" evidence="1">
    <location>
        <begin position="447"/>
        <end position="640"/>
    </location>
</feature>
<dbReference type="OrthoDB" id="5416609at2759"/>
<organism evidence="2 3">
    <name type="scientific">Aspergillus nomiae NRRL (strain ATCC 15546 / NRRL 13137 / CBS 260.88 / M93)</name>
    <dbReference type="NCBI Taxonomy" id="1509407"/>
    <lineage>
        <taxon>Eukaryota</taxon>
        <taxon>Fungi</taxon>
        <taxon>Dikarya</taxon>
        <taxon>Ascomycota</taxon>
        <taxon>Pezizomycotina</taxon>
        <taxon>Eurotiomycetes</taxon>
        <taxon>Eurotiomycetidae</taxon>
        <taxon>Eurotiales</taxon>
        <taxon>Aspergillaceae</taxon>
        <taxon>Aspergillus</taxon>
        <taxon>Aspergillus subgen. Circumdati</taxon>
    </lineage>
</organism>
<dbReference type="Pfam" id="PF12710">
    <property type="entry name" value="HAD"/>
    <property type="match status" value="1"/>
</dbReference>
<keyword evidence="3" id="KW-1185">Reference proteome</keyword>
<dbReference type="Proteomes" id="UP000037505">
    <property type="component" value="Unassembled WGS sequence"/>
</dbReference>